<dbReference type="NCBIfam" id="TIGR00756">
    <property type="entry name" value="PPR"/>
    <property type="match status" value="3"/>
</dbReference>
<dbReference type="AlphaFoldDB" id="A0A9Q0ZM21"/>
<protein>
    <submittedName>
        <fullName evidence="4">PENTATRICOPEPTIDE REPEAT-CONTAINING PROTEIN-RELATED</fullName>
    </submittedName>
</protein>
<dbReference type="InterPro" id="IPR002885">
    <property type="entry name" value="PPR_rpt"/>
</dbReference>
<evidence type="ECO:0000256" key="3">
    <source>
        <dbReference type="PROSITE-ProRule" id="PRU00708"/>
    </source>
</evidence>
<dbReference type="EMBL" id="JAPFFM010000010">
    <property type="protein sequence ID" value="KAJ6739393.1"/>
    <property type="molecule type" value="Genomic_DNA"/>
</dbReference>
<feature type="repeat" description="PPR" evidence="3">
    <location>
        <begin position="24"/>
        <end position="58"/>
    </location>
</feature>
<proteinExistence type="inferred from homology"/>
<gene>
    <name evidence="4" type="ORF">OIU74_004204</name>
</gene>
<dbReference type="Proteomes" id="UP001151752">
    <property type="component" value="Chromosome 4"/>
</dbReference>
<comment type="caution">
    <text evidence="4">The sequence shown here is derived from an EMBL/GenBank/DDBJ whole genome shotgun (WGS) entry which is preliminary data.</text>
</comment>
<keyword evidence="5" id="KW-1185">Reference proteome</keyword>
<evidence type="ECO:0000313" key="4">
    <source>
        <dbReference type="EMBL" id="KAJ6739393.1"/>
    </source>
</evidence>
<name>A0A9Q0ZM21_9ROSI</name>
<dbReference type="Pfam" id="PF13041">
    <property type="entry name" value="PPR_2"/>
    <property type="match status" value="2"/>
</dbReference>
<organism evidence="4 5">
    <name type="scientific">Salix koriyanagi</name>
    <dbReference type="NCBI Taxonomy" id="2511006"/>
    <lineage>
        <taxon>Eukaryota</taxon>
        <taxon>Viridiplantae</taxon>
        <taxon>Streptophyta</taxon>
        <taxon>Embryophyta</taxon>
        <taxon>Tracheophyta</taxon>
        <taxon>Spermatophyta</taxon>
        <taxon>Magnoliopsida</taxon>
        <taxon>eudicotyledons</taxon>
        <taxon>Gunneridae</taxon>
        <taxon>Pentapetalae</taxon>
        <taxon>rosids</taxon>
        <taxon>fabids</taxon>
        <taxon>Malpighiales</taxon>
        <taxon>Salicaceae</taxon>
        <taxon>Saliceae</taxon>
        <taxon>Salix</taxon>
    </lineage>
</organism>
<evidence type="ECO:0000256" key="2">
    <source>
        <dbReference type="ARBA" id="ARBA00022737"/>
    </source>
</evidence>
<feature type="repeat" description="PPR" evidence="3">
    <location>
        <begin position="94"/>
        <end position="128"/>
    </location>
</feature>
<dbReference type="PROSITE" id="PS51375">
    <property type="entry name" value="PPR"/>
    <property type="match status" value="3"/>
</dbReference>
<accession>A0A9Q0ZM21</accession>
<feature type="repeat" description="PPR" evidence="3">
    <location>
        <begin position="59"/>
        <end position="93"/>
    </location>
</feature>
<feature type="non-terminal residue" evidence="4">
    <location>
        <position position="1"/>
    </location>
</feature>
<dbReference type="Gene3D" id="1.25.40.10">
    <property type="entry name" value="Tetratricopeptide repeat domain"/>
    <property type="match status" value="2"/>
</dbReference>
<keyword evidence="2" id="KW-0677">Repeat</keyword>
<reference evidence="4" key="2">
    <citation type="journal article" date="2023" name="Int. J. Mol. Sci.">
        <title>De Novo Assembly and Annotation of 11 Diverse Shrub Willow (Salix) Genomes Reveals Novel Gene Organization in Sex-Linked Regions.</title>
        <authorList>
            <person name="Hyden B."/>
            <person name="Feng K."/>
            <person name="Yates T.B."/>
            <person name="Jawdy S."/>
            <person name="Cereghino C."/>
            <person name="Smart L.B."/>
            <person name="Muchero W."/>
        </authorList>
    </citation>
    <scope>NUCLEOTIDE SEQUENCE</scope>
    <source>
        <tissue evidence="4">Shoot tip</tissue>
    </source>
</reference>
<evidence type="ECO:0000313" key="5">
    <source>
        <dbReference type="Proteomes" id="UP001151752"/>
    </source>
</evidence>
<dbReference type="PANTHER" id="PTHR47941">
    <property type="entry name" value="PENTATRICOPEPTIDE REPEAT-CONTAINING PROTEIN 3, MITOCHONDRIAL"/>
    <property type="match status" value="1"/>
</dbReference>
<evidence type="ECO:0000256" key="1">
    <source>
        <dbReference type="ARBA" id="ARBA00007626"/>
    </source>
</evidence>
<reference evidence="4" key="1">
    <citation type="submission" date="2022-11" db="EMBL/GenBank/DDBJ databases">
        <authorList>
            <person name="Hyden B.L."/>
            <person name="Feng K."/>
            <person name="Yates T."/>
            <person name="Jawdy S."/>
            <person name="Smart L.B."/>
            <person name="Muchero W."/>
        </authorList>
    </citation>
    <scope>NUCLEOTIDE SEQUENCE</scope>
    <source>
        <tissue evidence="4">Shoot tip</tissue>
    </source>
</reference>
<dbReference type="InterPro" id="IPR011990">
    <property type="entry name" value="TPR-like_helical_dom_sf"/>
</dbReference>
<comment type="similarity">
    <text evidence="1">Belongs to the PPR family. P subfamily.</text>
</comment>
<sequence>MESITEEGFRLKMVMEEFRVFPDVFTYYSALIDGLCKECRLDDANLFFSEMCDRGWVPNGVTFITLINGQCKSGRVDLALEIYQQMVTKALKADLVLYNTLVNGFCKGGYFRESRKLVGEMTKRGLRPDKFMYTPLLDGGKAADFGWRIHIFRDGNGSRSRNSLFLVLNSHTARILHYLLRRSLVLLLSSPSKCSNITGLDFLITALRKWSDLVDCLTLKTKRSSQVQ</sequence>